<dbReference type="Pfam" id="PF01810">
    <property type="entry name" value="LysE"/>
    <property type="match status" value="1"/>
</dbReference>
<dbReference type="GO" id="GO:0015171">
    <property type="term" value="F:amino acid transmembrane transporter activity"/>
    <property type="evidence" value="ECO:0007669"/>
    <property type="project" value="TreeGrafter"/>
</dbReference>
<protein>
    <submittedName>
        <fullName evidence="7">Threonine/homoserine/homoserine lactone efflux protein</fullName>
    </submittedName>
</protein>
<comment type="caution">
    <text evidence="7">The sequence shown here is derived from an EMBL/GenBank/DDBJ whole genome shotgun (WGS) entry which is preliminary data.</text>
</comment>
<accession>A0A542W2H9</accession>
<dbReference type="GO" id="GO:0005886">
    <property type="term" value="C:plasma membrane"/>
    <property type="evidence" value="ECO:0007669"/>
    <property type="project" value="UniProtKB-SubCell"/>
</dbReference>
<evidence type="ECO:0000313" key="8">
    <source>
        <dbReference type="Proteomes" id="UP000316887"/>
    </source>
</evidence>
<dbReference type="PANTHER" id="PTHR30086:SF20">
    <property type="entry name" value="ARGININE EXPORTER PROTEIN ARGO-RELATED"/>
    <property type="match status" value="1"/>
</dbReference>
<dbReference type="Proteomes" id="UP000316887">
    <property type="component" value="Unassembled WGS sequence"/>
</dbReference>
<feature type="transmembrane region" description="Helical" evidence="6">
    <location>
        <begin position="7"/>
        <end position="26"/>
    </location>
</feature>
<dbReference type="EMBL" id="VFOF01000001">
    <property type="protein sequence ID" value="TQL17781.1"/>
    <property type="molecule type" value="Genomic_DNA"/>
</dbReference>
<dbReference type="PANTHER" id="PTHR30086">
    <property type="entry name" value="ARGININE EXPORTER PROTEIN ARGO"/>
    <property type="match status" value="1"/>
</dbReference>
<keyword evidence="5 6" id="KW-0472">Membrane</keyword>
<proteinExistence type="predicted"/>
<dbReference type="InterPro" id="IPR001123">
    <property type="entry name" value="LeuE-type"/>
</dbReference>
<evidence type="ECO:0000256" key="2">
    <source>
        <dbReference type="ARBA" id="ARBA00022475"/>
    </source>
</evidence>
<evidence type="ECO:0000256" key="5">
    <source>
        <dbReference type="ARBA" id="ARBA00023136"/>
    </source>
</evidence>
<keyword evidence="3 6" id="KW-0812">Transmembrane</keyword>
<evidence type="ECO:0000256" key="1">
    <source>
        <dbReference type="ARBA" id="ARBA00004651"/>
    </source>
</evidence>
<feature type="transmembrane region" description="Helical" evidence="6">
    <location>
        <begin position="158"/>
        <end position="176"/>
    </location>
</feature>
<dbReference type="AlphaFoldDB" id="A0A542W2H9"/>
<evidence type="ECO:0000256" key="4">
    <source>
        <dbReference type="ARBA" id="ARBA00022989"/>
    </source>
</evidence>
<sequence>MGAVFGIITGLSVWGIGTIFGVSAIISASKTAFTVIEWAGALYLVYLSIRLISQSIRGLSVKEAAEASEAETKTDLKTPDSFREGFKRGSLTTLLNPLVGVFDMTAFPNFIPSDHNAITYSFILVISQLVTTFLWYSALAGMALSLGRFFSNPKTIRILDMITGIFFFFFAVKLVLN</sequence>
<keyword evidence="4 6" id="KW-1133">Transmembrane helix</keyword>
<evidence type="ECO:0000256" key="6">
    <source>
        <dbReference type="SAM" id="Phobius"/>
    </source>
</evidence>
<keyword evidence="2" id="KW-1003">Cell membrane</keyword>
<gene>
    <name evidence="7" type="ORF">FBY58_1385</name>
</gene>
<feature type="transmembrane region" description="Helical" evidence="6">
    <location>
        <begin position="32"/>
        <end position="52"/>
    </location>
</feature>
<name>A0A542W2H9_ZYMMB</name>
<feature type="transmembrane region" description="Helical" evidence="6">
    <location>
        <begin position="91"/>
        <end position="111"/>
    </location>
</feature>
<comment type="subcellular location">
    <subcellularLocation>
        <location evidence="1">Cell membrane</location>
        <topology evidence="1">Multi-pass membrane protein</topology>
    </subcellularLocation>
</comment>
<evidence type="ECO:0000313" key="7">
    <source>
        <dbReference type="EMBL" id="TQL17781.1"/>
    </source>
</evidence>
<feature type="transmembrane region" description="Helical" evidence="6">
    <location>
        <begin position="117"/>
        <end position="146"/>
    </location>
</feature>
<evidence type="ECO:0000256" key="3">
    <source>
        <dbReference type="ARBA" id="ARBA00022692"/>
    </source>
</evidence>
<organism evidence="7 8">
    <name type="scientific">Zymomonas mobilis</name>
    <dbReference type="NCBI Taxonomy" id="542"/>
    <lineage>
        <taxon>Bacteria</taxon>
        <taxon>Pseudomonadati</taxon>
        <taxon>Pseudomonadota</taxon>
        <taxon>Alphaproteobacteria</taxon>
        <taxon>Sphingomonadales</taxon>
        <taxon>Zymomonadaceae</taxon>
        <taxon>Zymomonas</taxon>
    </lineage>
</organism>
<reference evidence="7 8" key="1">
    <citation type="submission" date="2019-06" db="EMBL/GenBank/DDBJ databases">
        <title>Genome sequencing of Zymomonas mobilis strains for genetic engineering and biofuel applications.</title>
        <authorList>
            <person name="Teravest M."/>
        </authorList>
    </citation>
    <scope>NUCLEOTIDE SEQUENCE [LARGE SCALE GENOMIC DNA]</scope>
    <source>
        <strain evidence="7 8">AN0101</strain>
    </source>
</reference>